<keyword evidence="4" id="KW-1133">Transmembrane helix</keyword>
<feature type="transmembrane region" description="Helical" evidence="4">
    <location>
        <begin position="258"/>
        <end position="285"/>
    </location>
</feature>
<dbReference type="InterPro" id="IPR050145">
    <property type="entry name" value="Centrin_CML-like"/>
</dbReference>
<accession>A0ABQ9FYP0</accession>
<name>A0ABQ9FYP0_TEGGR</name>
<dbReference type="Proteomes" id="UP001217089">
    <property type="component" value="Unassembled WGS sequence"/>
</dbReference>
<feature type="domain" description="EF-hand" evidence="5">
    <location>
        <begin position="196"/>
        <end position="219"/>
    </location>
</feature>
<dbReference type="PROSITE" id="PS00018">
    <property type="entry name" value="EF_HAND_1"/>
    <property type="match status" value="2"/>
</dbReference>
<evidence type="ECO:0000256" key="1">
    <source>
        <dbReference type="ARBA" id="ARBA00022737"/>
    </source>
</evidence>
<feature type="domain" description="EF-hand" evidence="5">
    <location>
        <begin position="160"/>
        <end position="195"/>
    </location>
</feature>
<evidence type="ECO:0000256" key="4">
    <source>
        <dbReference type="SAM" id="Phobius"/>
    </source>
</evidence>
<dbReference type="Gene3D" id="1.10.238.10">
    <property type="entry name" value="EF-hand"/>
    <property type="match status" value="2"/>
</dbReference>
<feature type="domain" description="EF-hand" evidence="5">
    <location>
        <begin position="78"/>
        <end position="113"/>
    </location>
</feature>
<gene>
    <name evidence="6" type="ORF">KUTeg_000463</name>
</gene>
<keyword evidence="4" id="KW-0812">Transmembrane</keyword>
<sequence length="316" mass="36949">MSNINRLILASLKNELTHKWTNRRDVKSSKCKKLIRLSPKSKKKHSRSKESNTTDVMATNNVDQKLPNSRLQNGFTEKENKEMKQAFDLFDKNHDGKISSDELGCVLRTLGHDYCQDDVDEMIKNADTNEYDEFLHMMQRWHQNLQIQGAEGPSTVTENTDEKRRIEAFKVFDMDGNGFIDKHELRYTMRRLGENLSEDDIKAMFKEADLNGDGLIDYKGERLISSCDMLTSGNTPHHHAIISFSIFCLFFCPPNQEFLYIIITITYLTFQIDMFLLTMTCIIYINNTINNNIKNDNIDENLCNTYMHIFFFHFYK</sequence>
<proteinExistence type="predicted"/>
<evidence type="ECO:0000313" key="6">
    <source>
        <dbReference type="EMBL" id="KAJ8321992.1"/>
    </source>
</evidence>
<dbReference type="InterPro" id="IPR018247">
    <property type="entry name" value="EF_Hand_1_Ca_BS"/>
</dbReference>
<keyword evidence="1" id="KW-0677">Repeat</keyword>
<dbReference type="CDD" id="cd00051">
    <property type="entry name" value="EFh"/>
    <property type="match status" value="2"/>
</dbReference>
<organism evidence="6 7">
    <name type="scientific">Tegillarca granosa</name>
    <name type="common">Malaysian cockle</name>
    <name type="synonym">Anadara granosa</name>
    <dbReference type="NCBI Taxonomy" id="220873"/>
    <lineage>
        <taxon>Eukaryota</taxon>
        <taxon>Metazoa</taxon>
        <taxon>Spiralia</taxon>
        <taxon>Lophotrochozoa</taxon>
        <taxon>Mollusca</taxon>
        <taxon>Bivalvia</taxon>
        <taxon>Autobranchia</taxon>
        <taxon>Pteriomorphia</taxon>
        <taxon>Arcoida</taxon>
        <taxon>Arcoidea</taxon>
        <taxon>Arcidae</taxon>
        <taxon>Tegillarca</taxon>
    </lineage>
</organism>
<dbReference type="Pfam" id="PF13499">
    <property type="entry name" value="EF-hand_7"/>
    <property type="match status" value="2"/>
</dbReference>
<feature type="compositionally biased region" description="Basic residues" evidence="3">
    <location>
        <begin position="36"/>
        <end position="47"/>
    </location>
</feature>
<evidence type="ECO:0000256" key="3">
    <source>
        <dbReference type="SAM" id="MobiDB-lite"/>
    </source>
</evidence>
<evidence type="ECO:0000259" key="5">
    <source>
        <dbReference type="PROSITE" id="PS50222"/>
    </source>
</evidence>
<keyword evidence="7" id="KW-1185">Reference proteome</keyword>
<dbReference type="InterPro" id="IPR002048">
    <property type="entry name" value="EF_hand_dom"/>
</dbReference>
<dbReference type="SMART" id="SM00054">
    <property type="entry name" value="EFh"/>
    <property type="match status" value="4"/>
</dbReference>
<protein>
    <recommendedName>
        <fullName evidence="5">EF-hand domain-containing protein</fullName>
    </recommendedName>
</protein>
<feature type="region of interest" description="Disordered" evidence="3">
    <location>
        <begin position="36"/>
        <end position="56"/>
    </location>
</feature>
<dbReference type="PANTHER" id="PTHR23050">
    <property type="entry name" value="CALCIUM BINDING PROTEIN"/>
    <property type="match status" value="1"/>
</dbReference>
<evidence type="ECO:0000313" key="7">
    <source>
        <dbReference type="Proteomes" id="UP001217089"/>
    </source>
</evidence>
<keyword evidence="4" id="KW-0472">Membrane</keyword>
<evidence type="ECO:0000256" key="2">
    <source>
        <dbReference type="ARBA" id="ARBA00022837"/>
    </source>
</evidence>
<dbReference type="InterPro" id="IPR011992">
    <property type="entry name" value="EF-hand-dom_pair"/>
</dbReference>
<dbReference type="EMBL" id="JARBDR010000018">
    <property type="protein sequence ID" value="KAJ8321992.1"/>
    <property type="molecule type" value="Genomic_DNA"/>
</dbReference>
<dbReference type="SUPFAM" id="SSF47473">
    <property type="entry name" value="EF-hand"/>
    <property type="match status" value="1"/>
</dbReference>
<reference evidence="6 7" key="1">
    <citation type="submission" date="2022-12" db="EMBL/GenBank/DDBJ databases">
        <title>Chromosome-level genome of Tegillarca granosa.</title>
        <authorList>
            <person name="Kim J."/>
        </authorList>
    </citation>
    <scope>NUCLEOTIDE SEQUENCE [LARGE SCALE GENOMIC DNA]</scope>
    <source>
        <strain evidence="6">Teg-2019</strain>
        <tissue evidence="6">Adductor muscle</tissue>
    </source>
</reference>
<comment type="caution">
    <text evidence="6">The sequence shown here is derived from an EMBL/GenBank/DDBJ whole genome shotgun (WGS) entry which is preliminary data.</text>
</comment>
<keyword evidence="2" id="KW-0106">Calcium</keyword>
<dbReference type="PROSITE" id="PS50222">
    <property type="entry name" value="EF_HAND_2"/>
    <property type="match status" value="3"/>
</dbReference>